<accession>A0A3L8PM38</accession>
<name>A0A3L8PM38_9ACTN</name>
<dbReference type="Gene3D" id="3.40.50.2300">
    <property type="match status" value="2"/>
</dbReference>
<comment type="caution">
    <text evidence="6">The sequence shown here is derived from an EMBL/GenBank/DDBJ whole genome shotgun (WGS) entry which is preliminary data.</text>
</comment>
<proteinExistence type="predicted"/>
<dbReference type="EMBL" id="RDBF01000011">
    <property type="protein sequence ID" value="RLV55082.1"/>
    <property type="molecule type" value="Genomic_DNA"/>
</dbReference>
<dbReference type="PANTHER" id="PTHR30146">
    <property type="entry name" value="LACI-RELATED TRANSCRIPTIONAL REPRESSOR"/>
    <property type="match status" value="1"/>
</dbReference>
<keyword evidence="3" id="KW-0238">DNA-binding</keyword>
<protein>
    <submittedName>
        <fullName evidence="6">LacI family transcriptional regulator</fullName>
    </submittedName>
</protein>
<dbReference type="SUPFAM" id="SSF53822">
    <property type="entry name" value="Periplasmic binding protein-like I"/>
    <property type="match status" value="1"/>
</dbReference>
<dbReference type="SMART" id="SM00354">
    <property type="entry name" value="HTH_LACI"/>
    <property type="match status" value="1"/>
</dbReference>
<evidence type="ECO:0000256" key="1">
    <source>
        <dbReference type="ARBA" id="ARBA00022491"/>
    </source>
</evidence>
<evidence type="ECO:0000313" key="6">
    <source>
        <dbReference type="EMBL" id="RLV55082.1"/>
    </source>
</evidence>
<dbReference type="SUPFAM" id="SSF47413">
    <property type="entry name" value="lambda repressor-like DNA-binding domains"/>
    <property type="match status" value="1"/>
</dbReference>
<evidence type="ECO:0000256" key="3">
    <source>
        <dbReference type="ARBA" id="ARBA00023125"/>
    </source>
</evidence>
<dbReference type="InterPro" id="IPR001761">
    <property type="entry name" value="Peripla_BP/Lac1_sug-bd_dom"/>
</dbReference>
<keyword evidence="1" id="KW-0678">Repressor</keyword>
<gene>
    <name evidence="6" type="ORF">D9V41_13415</name>
</gene>
<sequence length="358" mass="38336">MVSRRNQSVTVIDVAREAGVSKSSAARVLSGRGSASPATQRRVTEAAQRLGYRPNALARAMVSGSSHTIAAVIPDVANAFFSATLRGLTDAARSAGFEVIVSNTDNDADVEARSLELLAEKRADGFVVAPVFQDAPEAITRLVEDGTPVVLLDRRMPALADLPLVSVDHVGASRLATEYLIELGHRRIAIVTEAPDRLTDLRELPPDAEISSLRPSTQRLLGYVQALDDHGVELDQDLVLESDYDAGSARAAVSAALDAGLGFTALYCTDAIVTLGAYNAVADHQVAVPDDISFIGFDDQEWTTLVRPSITVIDQPRHELGSAAATRLLAQLRDIDPDERDLRLPAHLIPRESTAPPR</sequence>
<dbReference type="PROSITE" id="PS00356">
    <property type="entry name" value="HTH_LACI_1"/>
    <property type="match status" value="1"/>
</dbReference>
<evidence type="ECO:0000259" key="5">
    <source>
        <dbReference type="PROSITE" id="PS50932"/>
    </source>
</evidence>
<dbReference type="InterPro" id="IPR000843">
    <property type="entry name" value="HTH_LacI"/>
</dbReference>
<keyword evidence="7" id="KW-1185">Reference proteome</keyword>
<dbReference type="GO" id="GO:0000976">
    <property type="term" value="F:transcription cis-regulatory region binding"/>
    <property type="evidence" value="ECO:0007669"/>
    <property type="project" value="TreeGrafter"/>
</dbReference>
<reference evidence="6 7" key="1">
    <citation type="submission" date="2018-10" db="EMBL/GenBank/DDBJ databases">
        <title>Aeromicrobium sp. 9W16Y-2 whole genome shotgun sequence.</title>
        <authorList>
            <person name="Li F."/>
        </authorList>
    </citation>
    <scope>NUCLEOTIDE SEQUENCE [LARGE SCALE GENOMIC DNA]</scope>
    <source>
        <strain evidence="6 7">9W16Y-2</strain>
    </source>
</reference>
<dbReference type="Pfam" id="PF00356">
    <property type="entry name" value="LacI"/>
    <property type="match status" value="1"/>
</dbReference>
<keyword evidence="2" id="KW-0805">Transcription regulation</keyword>
<organism evidence="6 7">
    <name type="scientific">Aeromicrobium phragmitis</name>
    <dbReference type="NCBI Taxonomy" id="2478914"/>
    <lineage>
        <taxon>Bacteria</taxon>
        <taxon>Bacillati</taxon>
        <taxon>Actinomycetota</taxon>
        <taxon>Actinomycetes</taxon>
        <taxon>Propionibacteriales</taxon>
        <taxon>Nocardioidaceae</taxon>
        <taxon>Aeromicrobium</taxon>
    </lineage>
</organism>
<keyword evidence="4" id="KW-0804">Transcription</keyword>
<dbReference type="GO" id="GO:0003700">
    <property type="term" value="F:DNA-binding transcription factor activity"/>
    <property type="evidence" value="ECO:0007669"/>
    <property type="project" value="TreeGrafter"/>
</dbReference>
<dbReference type="Gene3D" id="1.10.260.40">
    <property type="entry name" value="lambda repressor-like DNA-binding domains"/>
    <property type="match status" value="1"/>
</dbReference>
<dbReference type="InterPro" id="IPR010982">
    <property type="entry name" value="Lambda_DNA-bd_dom_sf"/>
</dbReference>
<evidence type="ECO:0000313" key="7">
    <source>
        <dbReference type="Proteomes" id="UP000282515"/>
    </source>
</evidence>
<dbReference type="Proteomes" id="UP000282515">
    <property type="component" value="Unassembled WGS sequence"/>
</dbReference>
<dbReference type="PROSITE" id="PS50932">
    <property type="entry name" value="HTH_LACI_2"/>
    <property type="match status" value="1"/>
</dbReference>
<dbReference type="AlphaFoldDB" id="A0A3L8PM38"/>
<dbReference type="CDD" id="cd01392">
    <property type="entry name" value="HTH_LacI"/>
    <property type="match status" value="1"/>
</dbReference>
<evidence type="ECO:0000256" key="2">
    <source>
        <dbReference type="ARBA" id="ARBA00023015"/>
    </source>
</evidence>
<dbReference type="Pfam" id="PF00532">
    <property type="entry name" value="Peripla_BP_1"/>
    <property type="match status" value="1"/>
</dbReference>
<feature type="domain" description="HTH lacI-type" evidence="5">
    <location>
        <begin position="9"/>
        <end position="63"/>
    </location>
</feature>
<dbReference type="CDD" id="cd06267">
    <property type="entry name" value="PBP1_LacI_sugar_binding-like"/>
    <property type="match status" value="1"/>
</dbReference>
<dbReference type="InterPro" id="IPR028082">
    <property type="entry name" value="Peripla_BP_I"/>
</dbReference>
<evidence type="ECO:0000256" key="4">
    <source>
        <dbReference type="ARBA" id="ARBA00023163"/>
    </source>
</evidence>
<dbReference type="OrthoDB" id="9785139at2"/>
<dbReference type="PANTHER" id="PTHR30146:SF148">
    <property type="entry name" value="HTH-TYPE TRANSCRIPTIONAL REPRESSOR PURR-RELATED"/>
    <property type="match status" value="1"/>
</dbReference>